<feature type="region of interest" description="Disordered" evidence="4">
    <location>
        <begin position="685"/>
        <end position="707"/>
    </location>
</feature>
<feature type="compositionally biased region" description="Low complexity" evidence="4">
    <location>
        <begin position="755"/>
        <end position="774"/>
    </location>
</feature>
<feature type="compositionally biased region" description="Low complexity" evidence="4">
    <location>
        <begin position="7"/>
        <end position="19"/>
    </location>
</feature>
<dbReference type="Pfam" id="PF00076">
    <property type="entry name" value="RRM_1"/>
    <property type="match status" value="2"/>
</dbReference>
<feature type="compositionally biased region" description="Polar residues" evidence="4">
    <location>
        <begin position="970"/>
        <end position="984"/>
    </location>
</feature>
<feature type="compositionally biased region" description="Gly residues" evidence="4">
    <location>
        <begin position="994"/>
        <end position="1009"/>
    </location>
</feature>
<evidence type="ECO:0000313" key="6">
    <source>
        <dbReference type="EMBL" id="KAK7436048.1"/>
    </source>
</evidence>
<dbReference type="Gene3D" id="3.30.70.330">
    <property type="match status" value="2"/>
</dbReference>
<feature type="region of interest" description="Disordered" evidence="4">
    <location>
        <begin position="153"/>
        <end position="172"/>
    </location>
</feature>
<dbReference type="SUPFAM" id="SSF54928">
    <property type="entry name" value="RNA-binding domain, RBD"/>
    <property type="match status" value="2"/>
</dbReference>
<feature type="region of interest" description="Disordered" evidence="4">
    <location>
        <begin position="1"/>
        <end position="115"/>
    </location>
</feature>
<evidence type="ECO:0000256" key="3">
    <source>
        <dbReference type="PROSITE-ProRule" id="PRU00176"/>
    </source>
</evidence>
<feature type="region of interest" description="Disordered" evidence="4">
    <location>
        <begin position="752"/>
        <end position="838"/>
    </location>
</feature>
<keyword evidence="2 3" id="KW-0694">RNA-binding</keyword>
<evidence type="ECO:0000259" key="5">
    <source>
        <dbReference type="PROSITE" id="PS50102"/>
    </source>
</evidence>
<evidence type="ECO:0000313" key="7">
    <source>
        <dbReference type="Proteomes" id="UP001498398"/>
    </source>
</evidence>
<organism evidence="6 7">
    <name type="scientific">Marasmiellus scandens</name>
    <dbReference type="NCBI Taxonomy" id="2682957"/>
    <lineage>
        <taxon>Eukaryota</taxon>
        <taxon>Fungi</taxon>
        <taxon>Dikarya</taxon>
        <taxon>Basidiomycota</taxon>
        <taxon>Agaricomycotina</taxon>
        <taxon>Agaricomycetes</taxon>
        <taxon>Agaricomycetidae</taxon>
        <taxon>Agaricales</taxon>
        <taxon>Marasmiineae</taxon>
        <taxon>Omphalotaceae</taxon>
        <taxon>Marasmiellus</taxon>
    </lineage>
</organism>
<dbReference type="Proteomes" id="UP001498398">
    <property type="component" value="Unassembled WGS sequence"/>
</dbReference>
<sequence>MSHTTLPFSSPSSPSIIRAPPSPPDSVPSSPIENAFSPPGSPHIVVSPSLVHLPPSPSVKSDVSSRPELEEGEITESPDANVNANNDDDDKDMAPSTTTPVAVNDDATASLPVSDSDAEAAASATATSLSTLASSTTCSSLATMSSSTTFHTASSSATSISTSGSTKDSVGAPTATADAAAAALHGIPESGTINLEDLQFTKQSSCSTLNPNAAEHIPTSSSTPAIPSALESLGEMASSSSAPAVSESSGSNETKTPNVYINGLPPHFPEDQLFELAAPFGEVKSVRSFTRHVGEKKSGYGFVLFESVDSAEKCIQSLRRFRNLHPTFSKQVHKIPGLPFTQTGPAWEQDPSVTGSGSGHRNAGDESGAYGSSGSGQTFKTKMEKYHDPNSTNLYMEGLPLSIDEASLSALVSPNRIKSHRFFQTRLSNPPRIIAFVRLETRAGAEEVIERLHGRMVRGWNDPGSRISVRFADTSEQRELRRTERTVREDDSSPARLTIAQAALLNLRGREQLRSPSGFTAPVIGTTRTQNAAAPTANQVYDDFTSNAHDGVAGGYRGSAHDISNAAVALVNAKNAAAAMSRSNYKGQQYDLGFGGDRRNMTPQMAALLDSLRGKGQPWMGADDRFDYGVSQSSSLRNSHPLGDVDINLGYPMQASMPRPGVGGGNVAQARSGYTPTEEYILQTHQMTQRRRQQQQYQDGGDQADFNVGVRGYRTQASTLSLAQPSSGTSSYYSGGSPLPAVLEDEFHAGQAIAPQGPSSSSSHRGQSSSSRGGEPAPSTQASTRNYSNVHHNNQGHVRSTTLPPSSTSTCSSSSTSGSASSANRHYQHNSMSVPKSRNLSSDILRTTSQNQASLPQTLSSKHRSTNSITSNNSSIVNVNVANDLGNNSSSLHSPRFGTDGYSSHHRFDNNLTLNTDSDYAKKGKGSVVSIGSSSPHILYSSSTHSFRGDDVYDIAQSSPPLVSPALTYSSRGSGATLSPSTPYVGSFPSSSSGGFGVGVGVGDEAGER</sequence>
<feature type="region of interest" description="Disordered" evidence="4">
    <location>
        <begin position="970"/>
        <end position="1009"/>
    </location>
</feature>
<feature type="region of interest" description="Disordered" evidence="4">
    <location>
        <begin position="850"/>
        <end position="871"/>
    </location>
</feature>
<feature type="compositionally biased region" description="Low complexity" evidence="4">
    <location>
        <begin position="45"/>
        <end position="62"/>
    </location>
</feature>
<protein>
    <recommendedName>
        <fullName evidence="5">RRM domain-containing protein</fullName>
    </recommendedName>
</protein>
<feature type="compositionally biased region" description="Polar residues" evidence="4">
    <location>
        <begin position="823"/>
        <end position="838"/>
    </location>
</feature>
<dbReference type="PROSITE" id="PS50102">
    <property type="entry name" value="RRM"/>
    <property type="match status" value="2"/>
</dbReference>
<gene>
    <name evidence="6" type="ORF">VKT23_019351</name>
</gene>
<feature type="domain" description="RRM" evidence="5">
    <location>
        <begin position="257"/>
        <end position="331"/>
    </location>
</feature>
<feature type="compositionally biased region" description="Polar residues" evidence="4">
    <location>
        <begin position="778"/>
        <end position="799"/>
    </location>
</feature>
<name>A0ABR1IQN4_9AGAR</name>
<feature type="compositionally biased region" description="Low complexity" evidence="4">
    <location>
        <begin position="237"/>
        <end position="251"/>
    </location>
</feature>
<feature type="region of interest" description="Disordered" evidence="4">
    <location>
        <begin position="340"/>
        <end position="380"/>
    </location>
</feature>
<dbReference type="PANTHER" id="PTHR24012">
    <property type="entry name" value="RNA BINDING PROTEIN"/>
    <property type="match status" value="1"/>
</dbReference>
<keyword evidence="7" id="KW-1185">Reference proteome</keyword>
<dbReference type="EMBL" id="JBANRG010000099">
    <property type="protein sequence ID" value="KAK7436048.1"/>
    <property type="molecule type" value="Genomic_DNA"/>
</dbReference>
<accession>A0ABR1IQN4</accession>
<dbReference type="SMART" id="SM00360">
    <property type="entry name" value="RRM"/>
    <property type="match status" value="2"/>
</dbReference>
<evidence type="ECO:0000256" key="4">
    <source>
        <dbReference type="SAM" id="MobiDB-lite"/>
    </source>
</evidence>
<comment type="caution">
    <text evidence="6">The sequence shown here is derived from an EMBL/GenBank/DDBJ whole genome shotgun (WGS) entry which is preliminary data.</text>
</comment>
<dbReference type="InterPro" id="IPR012677">
    <property type="entry name" value="Nucleotide-bd_a/b_plait_sf"/>
</dbReference>
<keyword evidence="1" id="KW-0677">Repeat</keyword>
<proteinExistence type="predicted"/>
<feature type="domain" description="RRM" evidence="5">
    <location>
        <begin position="392"/>
        <end position="474"/>
    </location>
</feature>
<feature type="region of interest" description="Disordered" evidence="4">
    <location>
        <begin position="233"/>
        <end position="258"/>
    </location>
</feature>
<feature type="compositionally biased region" description="Low complexity" evidence="4">
    <location>
        <begin position="694"/>
        <end position="703"/>
    </location>
</feature>
<dbReference type="InterPro" id="IPR000504">
    <property type="entry name" value="RRM_dom"/>
</dbReference>
<evidence type="ECO:0000256" key="2">
    <source>
        <dbReference type="ARBA" id="ARBA00022884"/>
    </source>
</evidence>
<feature type="compositionally biased region" description="Polar residues" evidence="4">
    <location>
        <begin position="370"/>
        <end position="380"/>
    </location>
</feature>
<reference evidence="6 7" key="1">
    <citation type="submission" date="2024-01" db="EMBL/GenBank/DDBJ databases">
        <title>A draft genome for the cacao thread blight pathogen Marasmiellus scandens.</title>
        <authorList>
            <person name="Baruah I.K."/>
            <person name="Leung J."/>
            <person name="Bukari Y."/>
            <person name="Amoako-Attah I."/>
            <person name="Meinhardt L.W."/>
            <person name="Bailey B.A."/>
            <person name="Cohen S.P."/>
        </authorList>
    </citation>
    <scope>NUCLEOTIDE SEQUENCE [LARGE SCALE GENOMIC DNA]</scope>
    <source>
        <strain evidence="6 7">GH-19</strain>
    </source>
</reference>
<evidence type="ECO:0000256" key="1">
    <source>
        <dbReference type="ARBA" id="ARBA00022737"/>
    </source>
</evidence>
<dbReference type="InterPro" id="IPR035979">
    <property type="entry name" value="RBD_domain_sf"/>
</dbReference>
<feature type="compositionally biased region" description="Polar residues" evidence="4">
    <location>
        <begin position="850"/>
        <end position="860"/>
    </location>
</feature>
<feature type="compositionally biased region" description="Low complexity" evidence="4">
    <location>
        <begin position="800"/>
        <end position="822"/>
    </location>
</feature>